<dbReference type="PANTHER" id="PTHR11122">
    <property type="entry name" value="APOSPORY-ASSOCIATED PROTEIN C-RELATED"/>
    <property type="match status" value="1"/>
</dbReference>
<dbReference type="EMBL" id="QQOH01000001">
    <property type="protein sequence ID" value="RDE24414.1"/>
    <property type="molecule type" value="Genomic_DNA"/>
</dbReference>
<keyword evidence="3 4" id="KW-0413">Isomerase</keyword>
<protein>
    <recommendedName>
        <fullName evidence="4">Putative glucose-6-phosphate 1-epimerase</fullName>
        <ecNumber evidence="4">5.1.3.15</ecNumber>
    </recommendedName>
</protein>
<dbReference type="PANTHER" id="PTHR11122:SF13">
    <property type="entry name" value="GLUCOSE-6-PHOSPHATE 1-EPIMERASE"/>
    <property type="match status" value="1"/>
</dbReference>
<dbReference type="GO" id="GO:0030246">
    <property type="term" value="F:carbohydrate binding"/>
    <property type="evidence" value="ECO:0007669"/>
    <property type="project" value="UniProtKB-UniRule"/>
</dbReference>
<evidence type="ECO:0000256" key="2">
    <source>
        <dbReference type="ARBA" id="ARBA00005866"/>
    </source>
</evidence>
<sequence length="305" mass="34101">MDPSLIIPGRVEPTTDRSGLRMIQLNHSKGQAQICLQGAQVIEFTPANQPPVLWLSNNSRFETGKAIRGGIPICWPWFGDHPTDPTLPAHGFARNSAWTVLASQADDHSTNLTLGLEDNESTRALWPFGFKLELNVRLSQALTLTLTTHNSNRTDIQVSEALHSYFAIDDIHHTQISGLEGSRYQDKLRHGMPVNQQGAVRIRAETDRVYLNHESPLTIDDPGNRRRIEIQKQRSRTTVIWNPWQAKSAAMTDMTDDGYARMLCVESANALDNTLQIPPGGTHSLTTRLESIPYKEPNRNSNEAP</sequence>
<dbReference type="SUPFAM" id="SSF74650">
    <property type="entry name" value="Galactose mutarotase-like"/>
    <property type="match status" value="1"/>
</dbReference>
<dbReference type="OrthoDB" id="9790727at2"/>
<comment type="catalytic activity">
    <reaction evidence="1">
        <text>alpha-D-glucose 6-phosphate = beta-D-glucose 6-phosphate</text>
        <dbReference type="Rhea" id="RHEA:16249"/>
        <dbReference type="ChEBI" id="CHEBI:58225"/>
        <dbReference type="ChEBI" id="CHEBI:58247"/>
        <dbReference type="EC" id="5.1.3.15"/>
    </reaction>
</comment>
<organism evidence="7 8">
    <name type="scientific">Motiliproteus coralliicola</name>
    <dbReference type="NCBI Taxonomy" id="2283196"/>
    <lineage>
        <taxon>Bacteria</taxon>
        <taxon>Pseudomonadati</taxon>
        <taxon>Pseudomonadota</taxon>
        <taxon>Gammaproteobacteria</taxon>
        <taxon>Oceanospirillales</taxon>
        <taxon>Oceanospirillaceae</taxon>
        <taxon>Motiliproteus</taxon>
    </lineage>
</organism>
<dbReference type="AlphaFoldDB" id="A0A369WV38"/>
<dbReference type="Pfam" id="PF01263">
    <property type="entry name" value="Aldose_epim"/>
    <property type="match status" value="1"/>
</dbReference>
<evidence type="ECO:0000313" key="7">
    <source>
        <dbReference type="EMBL" id="RDE24414.1"/>
    </source>
</evidence>
<evidence type="ECO:0000256" key="6">
    <source>
        <dbReference type="SAM" id="MobiDB-lite"/>
    </source>
</evidence>
<comment type="similarity">
    <text evidence="2 4">Belongs to the glucose-6-phosphate 1-epimerase family.</text>
</comment>
<accession>A0A369WV38</accession>
<dbReference type="PIRSF" id="PIRSF016020">
    <property type="entry name" value="PHexose_mutarotase"/>
    <property type="match status" value="1"/>
</dbReference>
<keyword evidence="8" id="KW-1185">Reference proteome</keyword>
<dbReference type="Proteomes" id="UP000253769">
    <property type="component" value="Unassembled WGS sequence"/>
</dbReference>
<evidence type="ECO:0000256" key="3">
    <source>
        <dbReference type="ARBA" id="ARBA00023235"/>
    </source>
</evidence>
<dbReference type="GO" id="GO:0005975">
    <property type="term" value="P:carbohydrate metabolic process"/>
    <property type="evidence" value="ECO:0007669"/>
    <property type="project" value="InterPro"/>
</dbReference>
<dbReference type="InterPro" id="IPR025532">
    <property type="entry name" value="G6P_1-epimerase"/>
</dbReference>
<name>A0A369WV38_9GAMM</name>
<proteinExistence type="inferred from homology"/>
<feature type="active site" evidence="5">
    <location>
        <position position="266"/>
    </location>
</feature>
<dbReference type="InterPro" id="IPR011013">
    <property type="entry name" value="Gal_mutarotase_sf_dom"/>
</dbReference>
<dbReference type="InterPro" id="IPR014718">
    <property type="entry name" value="GH-type_carb-bd"/>
</dbReference>
<evidence type="ECO:0000256" key="1">
    <source>
        <dbReference type="ARBA" id="ARBA00001096"/>
    </source>
</evidence>
<feature type="region of interest" description="Disordered" evidence="6">
    <location>
        <begin position="277"/>
        <end position="305"/>
    </location>
</feature>
<evidence type="ECO:0000256" key="5">
    <source>
        <dbReference type="PIRSR" id="PIRSR016020-1"/>
    </source>
</evidence>
<dbReference type="EC" id="5.1.3.15" evidence="4"/>
<comment type="caution">
    <text evidence="7">The sequence shown here is derived from an EMBL/GenBank/DDBJ whole genome shotgun (WGS) entry which is preliminary data.</text>
</comment>
<gene>
    <name evidence="7" type="ORF">DV711_02155</name>
</gene>
<evidence type="ECO:0000313" key="8">
    <source>
        <dbReference type="Proteomes" id="UP000253769"/>
    </source>
</evidence>
<feature type="active site" evidence="5">
    <location>
        <position position="163"/>
    </location>
</feature>
<dbReference type="InterPro" id="IPR008183">
    <property type="entry name" value="Aldose_1/G6P_1-epimerase"/>
</dbReference>
<dbReference type="GO" id="GO:0047938">
    <property type="term" value="F:glucose-6-phosphate 1-epimerase activity"/>
    <property type="evidence" value="ECO:0007669"/>
    <property type="project" value="UniProtKB-UniRule"/>
</dbReference>
<evidence type="ECO:0000256" key="4">
    <source>
        <dbReference type="PIRNR" id="PIRNR016020"/>
    </source>
</evidence>
<dbReference type="Gene3D" id="2.70.98.10">
    <property type="match status" value="1"/>
</dbReference>
<reference evidence="7 8" key="1">
    <citation type="submission" date="2018-07" db="EMBL/GenBank/DDBJ databases">
        <title>Motiliproteus coralliicola sp. nov., a bacterium isolated from Coral.</title>
        <authorList>
            <person name="Wang G."/>
        </authorList>
    </citation>
    <scope>NUCLEOTIDE SEQUENCE [LARGE SCALE GENOMIC DNA]</scope>
    <source>
        <strain evidence="7 8">C34</strain>
    </source>
</reference>
<dbReference type="CDD" id="cd09020">
    <property type="entry name" value="D-hex-6-P-epi_like"/>
    <property type="match status" value="1"/>
</dbReference>